<protein>
    <recommendedName>
        <fullName evidence="1">DUF551 domain-containing protein</fullName>
    </recommendedName>
</protein>
<dbReference type="InterPro" id="IPR007539">
    <property type="entry name" value="DUF551"/>
</dbReference>
<feature type="domain" description="DUF551" evidence="1">
    <location>
        <begin position="3"/>
        <end position="71"/>
    </location>
</feature>
<dbReference type="EMBL" id="BK016093">
    <property type="protein sequence ID" value="DAF94453.1"/>
    <property type="molecule type" value="Genomic_DNA"/>
</dbReference>
<evidence type="ECO:0000259" key="1">
    <source>
        <dbReference type="Pfam" id="PF04448"/>
    </source>
</evidence>
<name>A0A8S5UIY6_9CAUD</name>
<evidence type="ECO:0000313" key="2">
    <source>
        <dbReference type="EMBL" id="DAF94453.1"/>
    </source>
</evidence>
<dbReference type="Pfam" id="PF04448">
    <property type="entry name" value="DUF551"/>
    <property type="match status" value="1"/>
</dbReference>
<sequence length="74" mass="8758">MAEWISIKDRLPEENTRVLICTQWGDVWMASYYSECRIAQAYWDVETLRGGGIDFKATEVTHWMPLPEPPKRRK</sequence>
<reference evidence="2" key="1">
    <citation type="journal article" date="2021" name="Proc. Natl. Acad. Sci. U.S.A.">
        <title>A Catalog of Tens of Thousands of Viruses from Human Metagenomes Reveals Hidden Associations with Chronic Diseases.</title>
        <authorList>
            <person name="Tisza M.J."/>
            <person name="Buck C.B."/>
        </authorList>
    </citation>
    <scope>NUCLEOTIDE SEQUENCE</scope>
    <source>
        <strain evidence="2">CtTDf8</strain>
    </source>
</reference>
<organism evidence="2">
    <name type="scientific">Siphoviridae sp. ctTDf8</name>
    <dbReference type="NCBI Taxonomy" id="2825517"/>
    <lineage>
        <taxon>Viruses</taxon>
        <taxon>Duplodnaviria</taxon>
        <taxon>Heunggongvirae</taxon>
        <taxon>Uroviricota</taxon>
        <taxon>Caudoviricetes</taxon>
    </lineage>
</organism>
<accession>A0A8S5UIY6</accession>
<proteinExistence type="predicted"/>